<feature type="transmembrane region" description="Helical" evidence="2">
    <location>
        <begin position="47"/>
        <end position="66"/>
    </location>
</feature>
<dbReference type="AlphaFoldDB" id="A0A261Y5S8"/>
<feature type="compositionally biased region" description="Polar residues" evidence="1">
    <location>
        <begin position="298"/>
        <end position="312"/>
    </location>
</feature>
<sequence length="375" mass="42433">MSSQEAFTLATEVLDGISIVVGVCVIVAVILLRIYRPSLGGTTTVKLSGWIALADIMVSTIQIIYANGNRLLIHSSTLSLGFLLTSLQTSSLFFVYLTVCVALHLHLTLLLPDLKYIALAIEPWLVPVSFLWAFITTIPFHFLFTATWNPAIGGFTKSPQWAAIYYMWGSQYVWLVLSELYCFVVIGMVLRRLWGIKRQQKEKLSSLQQQGTGSSDAAISDRRITFVMLRIVWYPVIPIITQTWLIVMNHVPAPYNLPYVNINNVMSAIQGILNGLVFCINPAIYSAYKEWRHPPQPQESFNTTNTLTTNPIRSHDTRSERSTWIKLQDQGNGSVIAEVDDIAKDHPKWQYAYYQDPIHEDDNPRSKTGSSYHYI</sequence>
<comment type="caution">
    <text evidence="3">The sequence shown here is derived from an EMBL/GenBank/DDBJ whole genome shotgun (WGS) entry which is preliminary data.</text>
</comment>
<dbReference type="OrthoDB" id="2349146at2759"/>
<feature type="transmembrane region" description="Helical" evidence="2">
    <location>
        <begin position="164"/>
        <end position="190"/>
    </location>
</feature>
<keyword evidence="2" id="KW-0812">Transmembrane</keyword>
<evidence type="ECO:0000313" key="3">
    <source>
        <dbReference type="EMBL" id="OZJ05977.1"/>
    </source>
</evidence>
<feature type="region of interest" description="Disordered" evidence="1">
    <location>
        <begin position="356"/>
        <end position="375"/>
    </location>
</feature>
<evidence type="ECO:0000256" key="2">
    <source>
        <dbReference type="SAM" id="Phobius"/>
    </source>
</evidence>
<keyword evidence="2" id="KW-0472">Membrane</keyword>
<dbReference type="Proteomes" id="UP000242875">
    <property type="component" value="Unassembled WGS sequence"/>
</dbReference>
<dbReference type="Gene3D" id="1.20.1070.10">
    <property type="entry name" value="Rhodopsin 7-helix transmembrane proteins"/>
    <property type="match status" value="1"/>
</dbReference>
<accession>A0A261Y5S8</accession>
<evidence type="ECO:0000313" key="4">
    <source>
        <dbReference type="Proteomes" id="UP000242875"/>
    </source>
</evidence>
<feature type="compositionally biased region" description="Polar residues" evidence="1">
    <location>
        <begin position="366"/>
        <end position="375"/>
    </location>
</feature>
<feature type="transmembrane region" description="Helical" evidence="2">
    <location>
        <begin position="231"/>
        <end position="248"/>
    </location>
</feature>
<protein>
    <recommendedName>
        <fullName evidence="5">G-protein coupled receptors family 1 profile domain-containing protein</fullName>
    </recommendedName>
</protein>
<dbReference type="SUPFAM" id="SSF81321">
    <property type="entry name" value="Family A G protein-coupled receptor-like"/>
    <property type="match status" value="1"/>
</dbReference>
<evidence type="ECO:0000256" key="1">
    <source>
        <dbReference type="SAM" id="MobiDB-lite"/>
    </source>
</evidence>
<name>A0A261Y5S8_9FUNG</name>
<feature type="transmembrane region" description="Helical" evidence="2">
    <location>
        <begin position="16"/>
        <end position="35"/>
    </location>
</feature>
<gene>
    <name evidence="3" type="ORF">BZG36_01216</name>
</gene>
<evidence type="ECO:0008006" key="5">
    <source>
        <dbReference type="Google" id="ProtNLM"/>
    </source>
</evidence>
<keyword evidence="4" id="KW-1185">Reference proteome</keyword>
<reference evidence="3 4" key="1">
    <citation type="journal article" date="2017" name="Mycologia">
        <title>Bifiguratus adelaidae, gen. et sp. nov., a new member of Mucoromycotina in endophytic and soil-dwelling habitats.</title>
        <authorList>
            <person name="Torres-Cruz T.J."/>
            <person name="Billingsley Tobias T.L."/>
            <person name="Almatruk M."/>
            <person name="Hesse C."/>
            <person name="Kuske C.R."/>
            <person name="Desiro A."/>
            <person name="Benucci G.M."/>
            <person name="Bonito G."/>
            <person name="Stajich J.E."/>
            <person name="Dunlap C."/>
            <person name="Arnold A.E."/>
            <person name="Porras-Alfaro A."/>
        </authorList>
    </citation>
    <scope>NUCLEOTIDE SEQUENCE [LARGE SCALE GENOMIC DNA]</scope>
    <source>
        <strain evidence="3 4">AZ0501</strain>
    </source>
</reference>
<feature type="region of interest" description="Disordered" evidence="1">
    <location>
        <begin position="298"/>
        <end position="321"/>
    </location>
</feature>
<feature type="transmembrane region" description="Helical" evidence="2">
    <location>
        <begin position="124"/>
        <end position="144"/>
    </location>
</feature>
<organism evidence="3 4">
    <name type="scientific">Bifiguratus adelaidae</name>
    <dbReference type="NCBI Taxonomy" id="1938954"/>
    <lineage>
        <taxon>Eukaryota</taxon>
        <taxon>Fungi</taxon>
        <taxon>Fungi incertae sedis</taxon>
        <taxon>Mucoromycota</taxon>
        <taxon>Mucoromycotina</taxon>
        <taxon>Endogonomycetes</taxon>
        <taxon>Endogonales</taxon>
        <taxon>Endogonales incertae sedis</taxon>
        <taxon>Bifiguratus</taxon>
    </lineage>
</organism>
<dbReference type="EMBL" id="MVBO01000008">
    <property type="protein sequence ID" value="OZJ05977.1"/>
    <property type="molecule type" value="Genomic_DNA"/>
</dbReference>
<keyword evidence="2" id="KW-1133">Transmembrane helix</keyword>
<feature type="transmembrane region" description="Helical" evidence="2">
    <location>
        <begin position="268"/>
        <end position="288"/>
    </location>
</feature>
<proteinExistence type="predicted"/>